<dbReference type="GO" id="GO:0017025">
    <property type="term" value="F:TBP-class protein binding"/>
    <property type="evidence" value="ECO:0007669"/>
    <property type="project" value="TreeGrafter"/>
</dbReference>
<dbReference type="SUPFAM" id="SSF47113">
    <property type="entry name" value="Histone-fold"/>
    <property type="match status" value="1"/>
</dbReference>
<evidence type="ECO:0000256" key="4">
    <source>
        <dbReference type="ARBA" id="ARBA00023163"/>
    </source>
</evidence>
<keyword evidence="4" id="KW-0804">Transcription</keyword>
<dbReference type="VEuPathDB" id="FungiDB:PYU1_G004270"/>
<protein>
    <recommendedName>
        <fullName evidence="7">Transcription initiation factor TFIID subunit 12 domain-containing protein</fullName>
    </recommendedName>
</protein>
<dbReference type="PANTHER" id="PTHR12264:SF21">
    <property type="entry name" value="TRANSCRIPTION INITIATION FACTOR TFIID SUBUNIT 12"/>
    <property type="match status" value="1"/>
</dbReference>
<dbReference type="InterPro" id="IPR009072">
    <property type="entry name" value="Histone-fold"/>
</dbReference>
<keyword evidence="9" id="KW-1185">Reference proteome</keyword>
<dbReference type="Gene3D" id="1.10.20.10">
    <property type="entry name" value="Histone, subunit A"/>
    <property type="match status" value="1"/>
</dbReference>
<evidence type="ECO:0000313" key="9">
    <source>
        <dbReference type="Proteomes" id="UP000019132"/>
    </source>
</evidence>
<keyword evidence="3" id="KW-0805">Transcription regulation</keyword>
<name>K3WH39_GLOUD</name>
<sequence>MGGESKKQRPAPGSMYFPPTAVVSTPTAAPPFSPTSATTTNTTTSPKGSTPGSPYNSFQNPSTMTKALTPNTELGELLRSIEPRYCFHPAVEELLLEMATEFVQDVVGFSGKLAKHRRSNVLEPRDLQFCLAKNYGISLAGVLNGAEGSAHDPATMAAAPAGENAAVLNPLGQDLLMRARPAKNSLHMHRIALKRKALLRTKTKLLKSGRSGAKASESGGKKVVRKGSTAMDTK</sequence>
<feature type="region of interest" description="Disordered" evidence="6">
    <location>
        <begin position="1"/>
        <end position="63"/>
    </location>
</feature>
<dbReference type="InParanoid" id="K3WH39"/>
<dbReference type="CDD" id="cd07981">
    <property type="entry name" value="HFD_TAF12"/>
    <property type="match status" value="1"/>
</dbReference>
<comment type="similarity">
    <text evidence="2">Belongs to the TAF12 family.</text>
</comment>
<dbReference type="PANTHER" id="PTHR12264">
    <property type="entry name" value="TRANSCRIPTION INITIATION FACTOR TFIID SUBUNIT 12"/>
    <property type="match status" value="1"/>
</dbReference>
<proteinExistence type="inferred from homology"/>
<dbReference type="GO" id="GO:0003677">
    <property type="term" value="F:DNA binding"/>
    <property type="evidence" value="ECO:0007669"/>
    <property type="project" value="TreeGrafter"/>
</dbReference>
<dbReference type="Pfam" id="PF03847">
    <property type="entry name" value="TFIID_20kDa"/>
    <property type="match status" value="1"/>
</dbReference>
<accession>K3WH39</accession>
<dbReference type="Proteomes" id="UP000019132">
    <property type="component" value="Unassembled WGS sequence"/>
</dbReference>
<reference evidence="9" key="1">
    <citation type="journal article" date="2010" name="Genome Biol.">
        <title>Genome sequence of the necrotrophic plant pathogen Pythium ultimum reveals original pathogenicity mechanisms and effector repertoire.</title>
        <authorList>
            <person name="Levesque C.A."/>
            <person name="Brouwer H."/>
            <person name="Cano L."/>
            <person name="Hamilton J.P."/>
            <person name="Holt C."/>
            <person name="Huitema E."/>
            <person name="Raffaele S."/>
            <person name="Robideau G.P."/>
            <person name="Thines M."/>
            <person name="Win J."/>
            <person name="Zerillo M.M."/>
            <person name="Beakes G.W."/>
            <person name="Boore J.L."/>
            <person name="Busam D."/>
            <person name="Dumas B."/>
            <person name="Ferriera S."/>
            <person name="Fuerstenberg S.I."/>
            <person name="Gachon C.M."/>
            <person name="Gaulin E."/>
            <person name="Govers F."/>
            <person name="Grenville-Briggs L."/>
            <person name="Horner N."/>
            <person name="Hostetler J."/>
            <person name="Jiang R.H."/>
            <person name="Johnson J."/>
            <person name="Krajaejun T."/>
            <person name="Lin H."/>
            <person name="Meijer H.J."/>
            <person name="Moore B."/>
            <person name="Morris P."/>
            <person name="Phuntmart V."/>
            <person name="Puiu D."/>
            <person name="Shetty J."/>
            <person name="Stajich J.E."/>
            <person name="Tripathy S."/>
            <person name="Wawra S."/>
            <person name="van West P."/>
            <person name="Whitty B.R."/>
            <person name="Coutinho P.M."/>
            <person name="Henrissat B."/>
            <person name="Martin F."/>
            <person name="Thomas P.D."/>
            <person name="Tyler B.M."/>
            <person name="De Vries R.P."/>
            <person name="Kamoun S."/>
            <person name="Yandell M."/>
            <person name="Tisserat N."/>
            <person name="Buell C.R."/>
        </authorList>
    </citation>
    <scope>NUCLEOTIDE SEQUENCE</scope>
    <source>
        <strain evidence="9">DAOM:BR144</strain>
    </source>
</reference>
<dbReference type="eggNOG" id="KOG1142">
    <property type="taxonomic scope" value="Eukaryota"/>
</dbReference>
<keyword evidence="5" id="KW-0539">Nucleus</keyword>
<evidence type="ECO:0000256" key="3">
    <source>
        <dbReference type="ARBA" id="ARBA00023015"/>
    </source>
</evidence>
<feature type="compositionally biased region" description="Low complexity" evidence="6">
    <location>
        <begin position="34"/>
        <end position="54"/>
    </location>
</feature>
<dbReference type="GO" id="GO:0000124">
    <property type="term" value="C:SAGA complex"/>
    <property type="evidence" value="ECO:0007669"/>
    <property type="project" value="InterPro"/>
</dbReference>
<dbReference type="InterPro" id="IPR037794">
    <property type="entry name" value="TAF12"/>
</dbReference>
<dbReference type="GO" id="GO:0051123">
    <property type="term" value="P:RNA polymerase II preinitiation complex assembly"/>
    <property type="evidence" value="ECO:0007669"/>
    <property type="project" value="TreeGrafter"/>
</dbReference>
<dbReference type="EMBL" id="GL376567">
    <property type="status" value="NOT_ANNOTATED_CDS"/>
    <property type="molecule type" value="Genomic_DNA"/>
</dbReference>
<dbReference type="EnsemblProtists" id="PYU1_T004280">
    <property type="protein sequence ID" value="PYU1_T004280"/>
    <property type="gene ID" value="PYU1_G004270"/>
</dbReference>
<evidence type="ECO:0000256" key="6">
    <source>
        <dbReference type="SAM" id="MobiDB-lite"/>
    </source>
</evidence>
<dbReference type="HOGENOM" id="CLU_103973_0_0_1"/>
<reference evidence="8" key="3">
    <citation type="submission" date="2015-02" db="UniProtKB">
        <authorList>
            <consortium name="EnsemblProtists"/>
        </authorList>
    </citation>
    <scope>IDENTIFICATION</scope>
    <source>
        <strain evidence="8">DAOM BR144</strain>
    </source>
</reference>
<comment type="subcellular location">
    <subcellularLocation>
        <location evidence="1">Nucleus</location>
    </subcellularLocation>
</comment>
<evidence type="ECO:0000256" key="1">
    <source>
        <dbReference type="ARBA" id="ARBA00004123"/>
    </source>
</evidence>
<dbReference type="AlphaFoldDB" id="K3WH39"/>
<reference evidence="9" key="2">
    <citation type="submission" date="2010-04" db="EMBL/GenBank/DDBJ databases">
        <authorList>
            <person name="Buell R."/>
            <person name="Hamilton J."/>
            <person name="Hostetler J."/>
        </authorList>
    </citation>
    <scope>NUCLEOTIDE SEQUENCE [LARGE SCALE GENOMIC DNA]</scope>
    <source>
        <strain evidence="9">DAOM:BR144</strain>
    </source>
</reference>
<evidence type="ECO:0000256" key="2">
    <source>
        <dbReference type="ARBA" id="ARBA00007530"/>
    </source>
</evidence>
<dbReference type="InterPro" id="IPR003228">
    <property type="entry name" value="TFIID_TAF12_dom"/>
</dbReference>
<evidence type="ECO:0000259" key="7">
    <source>
        <dbReference type="Pfam" id="PF03847"/>
    </source>
</evidence>
<organism evidence="8 9">
    <name type="scientific">Globisporangium ultimum (strain ATCC 200006 / CBS 805.95 / DAOM BR144)</name>
    <name type="common">Pythium ultimum</name>
    <dbReference type="NCBI Taxonomy" id="431595"/>
    <lineage>
        <taxon>Eukaryota</taxon>
        <taxon>Sar</taxon>
        <taxon>Stramenopiles</taxon>
        <taxon>Oomycota</taxon>
        <taxon>Peronosporomycetes</taxon>
        <taxon>Pythiales</taxon>
        <taxon>Pythiaceae</taxon>
        <taxon>Globisporangium</taxon>
    </lineage>
</organism>
<dbReference type="STRING" id="431595.K3WH39"/>
<feature type="domain" description="Transcription initiation factor TFIID subunit 12" evidence="7">
    <location>
        <begin position="72"/>
        <end position="136"/>
    </location>
</feature>
<evidence type="ECO:0000313" key="8">
    <source>
        <dbReference type="EnsemblProtists" id="PYU1_T004280"/>
    </source>
</evidence>
<dbReference type="GO" id="GO:0046982">
    <property type="term" value="F:protein heterodimerization activity"/>
    <property type="evidence" value="ECO:0007669"/>
    <property type="project" value="InterPro"/>
</dbReference>
<feature type="region of interest" description="Disordered" evidence="6">
    <location>
        <begin position="206"/>
        <end position="234"/>
    </location>
</feature>
<evidence type="ECO:0000256" key="5">
    <source>
        <dbReference type="ARBA" id="ARBA00023242"/>
    </source>
</evidence>
<dbReference type="GO" id="GO:0005669">
    <property type="term" value="C:transcription factor TFIID complex"/>
    <property type="evidence" value="ECO:0007669"/>
    <property type="project" value="InterPro"/>
</dbReference>